<feature type="domain" description="tRNA(Ile)-lysidine/2-thiocytidine synthase N-terminal" evidence="8">
    <location>
        <begin position="12"/>
        <end position="180"/>
    </location>
</feature>
<evidence type="ECO:0000256" key="1">
    <source>
        <dbReference type="ARBA" id="ARBA00022598"/>
    </source>
</evidence>
<comment type="catalytic activity">
    <reaction evidence="5 6">
        <text>cytidine(34) in tRNA(Ile2) + L-lysine + ATP = lysidine(34) in tRNA(Ile2) + AMP + diphosphate + H(+)</text>
        <dbReference type="Rhea" id="RHEA:43744"/>
        <dbReference type="Rhea" id="RHEA-COMP:10625"/>
        <dbReference type="Rhea" id="RHEA-COMP:10670"/>
        <dbReference type="ChEBI" id="CHEBI:15378"/>
        <dbReference type="ChEBI" id="CHEBI:30616"/>
        <dbReference type="ChEBI" id="CHEBI:32551"/>
        <dbReference type="ChEBI" id="CHEBI:33019"/>
        <dbReference type="ChEBI" id="CHEBI:82748"/>
        <dbReference type="ChEBI" id="CHEBI:83665"/>
        <dbReference type="ChEBI" id="CHEBI:456215"/>
        <dbReference type="EC" id="6.3.4.19"/>
    </reaction>
</comment>
<dbReference type="InterPro" id="IPR012795">
    <property type="entry name" value="tRNA_Ile_lys_synt_N"/>
</dbReference>
<dbReference type="EMBL" id="PRLL01000001">
    <property type="protein sequence ID" value="RYC74036.1"/>
    <property type="molecule type" value="Genomic_DNA"/>
</dbReference>
<keyword evidence="10" id="KW-1185">Reference proteome</keyword>
<dbReference type="CDD" id="cd01992">
    <property type="entry name" value="TilS_N"/>
    <property type="match status" value="1"/>
</dbReference>
<keyword evidence="1 6" id="KW-0436">Ligase</keyword>
<feature type="coiled-coil region" evidence="7">
    <location>
        <begin position="175"/>
        <end position="202"/>
    </location>
</feature>
<keyword evidence="6" id="KW-0963">Cytoplasm</keyword>
<gene>
    <name evidence="6 9" type="primary">tilS</name>
    <name evidence="9" type="ORF">G3KMM_00084</name>
</gene>
<dbReference type="EC" id="6.3.4.19" evidence="6"/>
<dbReference type="Pfam" id="PF01171">
    <property type="entry name" value="ATP_bind_3"/>
    <property type="match status" value="1"/>
</dbReference>
<dbReference type="SUPFAM" id="SSF52402">
    <property type="entry name" value="Adenine nucleotide alpha hydrolases-like"/>
    <property type="match status" value="1"/>
</dbReference>
<comment type="subcellular location">
    <subcellularLocation>
        <location evidence="6">Cytoplasm</location>
    </subcellularLocation>
</comment>
<dbReference type="Gene3D" id="3.40.50.620">
    <property type="entry name" value="HUPs"/>
    <property type="match status" value="1"/>
</dbReference>
<dbReference type="InterPro" id="IPR011063">
    <property type="entry name" value="TilS/TtcA_N"/>
</dbReference>
<comment type="domain">
    <text evidence="6">The N-terminal region contains the highly conserved SGGXDS motif, predicted to be a P-loop motif involved in ATP binding.</text>
</comment>
<keyword evidence="2 6" id="KW-0819">tRNA processing</keyword>
<evidence type="ECO:0000256" key="2">
    <source>
        <dbReference type="ARBA" id="ARBA00022694"/>
    </source>
</evidence>
<evidence type="ECO:0000259" key="8">
    <source>
        <dbReference type="Pfam" id="PF01171"/>
    </source>
</evidence>
<reference evidence="9 10" key="1">
    <citation type="journal article" date="2018" name="bioRxiv">
        <title>Evidence of independent acquisition and adaption of ultra-small bacteria to human hosts across the highly diverse yet reduced genomes of the phylum Saccharibacteria.</title>
        <authorList>
            <person name="McLean J.S."/>
            <person name="Bor B."/>
            <person name="To T.T."/>
            <person name="Liu Q."/>
            <person name="Kearns K.A."/>
            <person name="Solden L.M."/>
            <person name="Wrighton K.C."/>
            <person name="He X."/>
            <person name="Shi W."/>
        </authorList>
    </citation>
    <scope>NUCLEOTIDE SEQUENCE [LARGE SCALE GENOMIC DNA]</scope>
    <source>
        <strain evidence="9 10">TM7_KMM_G3_1_HOT_351</strain>
    </source>
</reference>
<name>A0ABY0FME5_9BACT</name>
<dbReference type="HAMAP" id="MF_01161">
    <property type="entry name" value="tRNA_Ile_lys_synt"/>
    <property type="match status" value="1"/>
</dbReference>
<reference evidence="9 10" key="2">
    <citation type="journal article" date="2020" name="Cell Rep.">
        <title>Acquisition and Adaptation of Ultra-small Parasitic Reduced Genome Bacteria to Mammalian Hosts.</title>
        <authorList>
            <person name="McLean J.S."/>
            <person name="Bor B."/>
            <person name="Kerns K.A."/>
            <person name="Liu Q."/>
            <person name="To T.T."/>
            <person name="Solden L."/>
            <person name="Hendrickson E.L."/>
            <person name="Wrighton K."/>
            <person name="Shi W."/>
            <person name="He X."/>
        </authorList>
    </citation>
    <scope>NUCLEOTIDE SEQUENCE [LARGE SCALE GENOMIC DNA]</scope>
    <source>
        <strain evidence="9 10">TM7_KMM_G3_1_HOT_351</strain>
    </source>
</reference>
<evidence type="ECO:0000256" key="4">
    <source>
        <dbReference type="ARBA" id="ARBA00022840"/>
    </source>
</evidence>
<keyword evidence="7" id="KW-0175">Coiled coil</keyword>
<sequence>MSRFWYNLRVKKILAVSGGIDSMVLLDMFYKSEPSNILVAHFNHGTRESADLDEDFVMRKCKEYGVPFESSKLLLGEGVSEEEAREKRYAFLYHVANKYQGEICTAHHLDDLLESVVINLIRGTFWRGLAPFGNSKIRRPLVDLKMNKTDILRYAGENHLCFRQDPTNYQNDYLRNRVRESLKSLEKEKKVAVLELTEKQKILREEIEKNLGNLLETIVMKNSQGEIFFRRDCFQAEESAVSSEILRSICLEANISLTRPQLLNFLEAIKNYQPGKKFNLPKDKMATITRDFVRL</sequence>
<dbReference type="InterPro" id="IPR014729">
    <property type="entry name" value="Rossmann-like_a/b/a_fold"/>
</dbReference>
<dbReference type="PANTHER" id="PTHR43033:SF1">
    <property type="entry name" value="TRNA(ILE)-LYSIDINE SYNTHASE-RELATED"/>
    <property type="match status" value="1"/>
</dbReference>
<protein>
    <recommendedName>
        <fullName evidence="6">tRNA(Ile)-lysidine synthase</fullName>
        <ecNumber evidence="6">6.3.4.19</ecNumber>
    </recommendedName>
    <alternativeName>
        <fullName evidence="6">tRNA(Ile)-2-lysyl-cytidine synthase</fullName>
    </alternativeName>
    <alternativeName>
        <fullName evidence="6">tRNA(Ile)-lysidine synthetase</fullName>
    </alternativeName>
</protein>
<comment type="similarity">
    <text evidence="6">Belongs to the tRNA(Ile)-lysidine synthase family.</text>
</comment>
<accession>A0ABY0FME5</accession>
<keyword evidence="4 6" id="KW-0067">ATP-binding</keyword>
<feature type="binding site" evidence="6">
    <location>
        <begin position="17"/>
        <end position="22"/>
    </location>
    <ligand>
        <name>ATP</name>
        <dbReference type="ChEBI" id="CHEBI:30616"/>
    </ligand>
</feature>
<keyword evidence="3 6" id="KW-0547">Nucleotide-binding</keyword>
<comment type="function">
    <text evidence="6">Ligates lysine onto the cytidine present at position 34 of the AUA codon-specific tRNA(Ile) that contains the anticodon CAU, in an ATP-dependent manner. Cytidine is converted to lysidine, thus changing the amino acid specificity of the tRNA from methionine to isoleucine.</text>
</comment>
<dbReference type="NCBIfam" id="TIGR02432">
    <property type="entry name" value="lysidine_TilS_N"/>
    <property type="match status" value="1"/>
</dbReference>
<comment type="caution">
    <text evidence="9">The sequence shown here is derived from an EMBL/GenBank/DDBJ whole genome shotgun (WGS) entry which is preliminary data.</text>
</comment>
<dbReference type="PANTHER" id="PTHR43033">
    <property type="entry name" value="TRNA(ILE)-LYSIDINE SYNTHASE-RELATED"/>
    <property type="match status" value="1"/>
</dbReference>
<proteinExistence type="inferred from homology"/>
<dbReference type="GO" id="GO:0032267">
    <property type="term" value="F:tRNA(Ile)-lysidine synthase activity"/>
    <property type="evidence" value="ECO:0007669"/>
    <property type="project" value="UniProtKB-EC"/>
</dbReference>
<evidence type="ECO:0000313" key="9">
    <source>
        <dbReference type="EMBL" id="RYC74036.1"/>
    </source>
</evidence>
<dbReference type="Proteomes" id="UP001191004">
    <property type="component" value="Unassembled WGS sequence"/>
</dbReference>
<evidence type="ECO:0000256" key="5">
    <source>
        <dbReference type="ARBA" id="ARBA00048539"/>
    </source>
</evidence>
<evidence type="ECO:0000313" key="10">
    <source>
        <dbReference type="Proteomes" id="UP001191004"/>
    </source>
</evidence>
<organism evidence="9 10">
    <name type="scientific">Candidatus Nanosyncoccus nanoralicus</name>
    <dbReference type="NCBI Taxonomy" id="2171996"/>
    <lineage>
        <taxon>Bacteria</taxon>
        <taxon>Candidatus Saccharimonadota</taxon>
        <taxon>Candidatus Nanosyncoccalia</taxon>
        <taxon>Candidatus Nanosyncoccales</taxon>
        <taxon>Candidatus Nanosyncoccaceae</taxon>
        <taxon>Candidatus Nanosyncoccus</taxon>
    </lineage>
</organism>
<evidence type="ECO:0000256" key="7">
    <source>
        <dbReference type="SAM" id="Coils"/>
    </source>
</evidence>
<evidence type="ECO:0000256" key="3">
    <source>
        <dbReference type="ARBA" id="ARBA00022741"/>
    </source>
</evidence>
<evidence type="ECO:0000256" key="6">
    <source>
        <dbReference type="HAMAP-Rule" id="MF_01161"/>
    </source>
</evidence>
<dbReference type="InterPro" id="IPR012094">
    <property type="entry name" value="tRNA_Ile_lys_synt"/>
</dbReference>